<sequence>MSQGAALAALAVVVVVGLVLAAAVVALVVIGIRALLRRSREVTTPPRRSHFRLGTQVQDAPDDDRDLT</sequence>
<dbReference type="EMBL" id="AP027729">
    <property type="protein sequence ID" value="BDZ41226.1"/>
    <property type="molecule type" value="Genomic_DNA"/>
</dbReference>
<evidence type="ECO:0000313" key="4">
    <source>
        <dbReference type="Proteomes" id="UP001321475"/>
    </source>
</evidence>
<dbReference type="RefSeq" id="WP_286218435.1">
    <property type="nucleotide sequence ID" value="NZ_AP027729.1"/>
</dbReference>
<gene>
    <name evidence="3" type="ORF">GCM10025865_05250</name>
</gene>
<proteinExistence type="predicted"/>
<name>A0ABM8FZM5_9CELL</name>
<reference evidence="4" key="1">
    <citation type="journal article" date="2019" name="Int. J. Syst. Evol. Microbiol.">
        <title>The Global Catalogue of Microorganisms (GCM) 10K type strain sequencing project: providing services to taxonomists for standard genome sequencing and annotation.</title>
        <authorList>
            <consortium name="The Broad Institute Genomics Platform"/>
            <consortium name="The Broad Institute Genome Sequencing Center for Infectious Disease"/>
            <person name="Wu L."/>
            <person name="Ma J."/>
        </authorList>
    </citation>
    <scope>NUCLEOTIDE SEQUENCE [LARGE SCALE GENOMIC DNA]</scope>
    <source>
        <strain evidence="4">NBRC 108565</strain>
    </source>
</reference>
<keyword evidence="4" id="KW-1185">Reference proteome</keyword>
<feature type="region of interest" description="Disordered" evidence="1">
    <location>
        <begin position="47"/>
        <end position="68"/>
    </location>
</feature>
<dbReference type="Proteomes" id="UP001321475">
    <property type="component" value="Chromosome"/>
</dbReference>
<protein>
    <submittedName>
        <fullName evidence="3">Uncharacterized protein</fullName>
    </submittedName>
</protein>
<evidence type="ECO:0000256" key="1">
    <source>
        <dbReference type="SAM" id="MobiDB-lite"/>
    </source>
</evidence>
<evidence type="ECO:0000256" key="2">
    <source>
        <dbReference type="SAM" id="Phobius"/>
    </source>
</evidence>
<organism evidence="3 4">
    <name type="scientific">Paraoerskovia sediminicola</name>
    <dbReference type="NCBI Taxonomy" id="1138587"/>
    <lineage>
        <taxon>Bacteria</taxon>
        <taxon>Bacillati</taxon>
        <taxon>Actinomycetota</taxon>
        <taxon>Actinomycetes</taxon>
        <taxon>Micrococcales</taxon>
        <taxon>Cellulomonadaceae</taxon>
        <taxon>Paraoerskovia</taxon>
    </lineage>
</organism>
<feature type="transmembrane region" description="Helical" evidence="2">
    <location>
        <begin position="6"/>
        <end position="30"/>
    </location>
</feature>
<keyword evidence="2" id="KW-1133">Transmembrane helix</keyword>
<accession>A0ABM8FZM5</accession>
<evidence type="ECO:0000313" key="3">
    <source>
        <dbReference type="EMBL" id="BDZ41226.1"/>
    </source>
</evidence>
<keyword evidence="2" id="KW-0472">Membrane</keyword>
<keyword evidence="2" id="KW-0812">Transmembrane</keyword>